<protein>
    <submittedName>
        <fullName evidence="2">Uncharacterized protein</fullName>
    </submittedName>
</protein>
<keyword evidence="1" id="KW-1185">Reference proteome</keyword>
<dbReference type="WBParaSite" id="jg22306">
    <property type="protein sequence ID" value="jg22306"/>
    <property type="gene ID" value="jg22306"/>
</dbReference>
<proteinExistence type="predicted"/>
<evidence type="ECO:0000313" key="2">
    <source>
        <dbReference type="WBParaSite" id="jg22306"/>
    </source>
</evidence>
<name>A0A915DRB4_9BILA</name>
<dbReference type="AlphaFoldDB" id="A0A915DRB4"/>
<dbReference type="Proteomes" id="UP000887574">
    <property type="component" value="Unplaced"/>
</dbReference>
<evidence type="ECO:0000313" key="1">
    <source>
        <dbReference type="Proteomes" id="UP000887574"/>
    </source>
</evidence>
<sequence length="166" mass="19212">MFFSFSYFAIQAKKLITSEIMPRLSQKEEVKAERREAKRLRLAKSRAIQVEQAKSKVWLCVGYVLQGEAQAFNGRPERAVTLSDGIYFYSKCFIAPEVEQIFADDHIGLQGLNLDPCIFPRRRIRYTIGVLTEHSGNTAAYQAQLVRRDEEIVRRNNFNHKPLMAR</sequence>
<accession>A0A915DRB4</accession>
<organism evidence="1 2">
    <name type="scientific">Ditylenchus dipsaci</name>
    <dbReference type="NCBI Taxonomy" id="166011"/>
    <lineage>
        <taxon>Eukaryota</taxon>
        <taxon>Metazoa</taxon>
        <taxon>Ecdysozoa</taxon>
        <taxon>Nematoda</taxon>
        <taxon>Chromadorea</taxon>
        <taxon>Rhabditida</taxon>
        <taxon>Tylenchina</taxon>
        <taxon>Tylenchomorpha</taxon>
        <taxon>Sphaerularioidea</taxon>
        <taxon>Anguinidae</taxon>
        <taxon>Anguininae</taxon>
        <taxon>Ditylenchus</taxon>
    </lineage>
</organism>
<reference evidence="2" key="1">
    <citation type="submission" date="2022-11" db="UniProtKB">
        <authorList>
            <consortium name="WormBaseParasite"/>
        </authorList>
    </citation>
    <scope>IDENTIFICATION</scope>
</reference>